<reference evidence="1" key="2">
    <citation type="submission" date="2021-06" db="EMBL/GenBank/DDBJ databases">
        <authorList>
            <consortium name="NCBI Pathogen Detection Project"/>
        </authorList>
    </citation>
    <scope>NUCLEOTIDE SEQUENCE</scope>
    <source>
        <strain evidence="1">HN1000</strain>
    </source>
</reference>
<dbReference type="Gene3D" id="1.10.10.10">
    <property type="entry name" value="Winged helix-like DNA-binding domain superfamily/Winged helix DNA-binding domain"/>
    <property type="match status" value="1"/>
</dbReference>
<dbReference type="SUPFAM" id="SSF46785">
    <property type="entry name" value="Winged helix' DNA-binding domain"/>
    <property type="match status" value="1"/>
</dbReference>
<dbReference type="Proteomes" id="UP000878956">
    <property type="component" value="Unassembled WGS sequence"/>
</dbReference>
<name>A0AAN6A518_CLODI</name>
<proteinExistence type="predicted"/>
<sequence length="150" mass="17640">MYNLKAVKFEELTKKYKLEVAPYREMDSNFFLVCRGIFVLKDSKAMHLYLYLCNCYNRATEKVFPSYDTIQRATGLNRNTVSNKLKILQKLKLIKINKRKVGTGFNNYYLINYIKSVIEKSKINENLEIEEIIDMDNCLADLKLDTSIQN</sequence>
<accession>A0AAN6A518</accession>
<comment type="caution">
    <text evidence="1">The sequence shown here is derived from an EMBL/GenBank/DDBJ whole genome shotgun (WGS) entry which is preliminary data.</text>
</comment>
<protein>
    <submittedName>
        <fullName evidence="1">Helix-turn-helix domain-containing protein</fullName>
    </submittedName>
</protein>
<dbReference type="InterPro" id="IPR036388">
    <property type="entry name" value="WH-like_DNA-bd_sf"/>
</dbReference>
<dbReference type="InterPro" id="IPR036390">
    <property type="entry name" value="WH_DNA-bd_sf"/>
</dbReference>
<evidence type="ECO:0000313" key="2">
    <source>
        <dbReference type="Proteomes" id="UP000878956"/>
    </source>
</evidence>
<dbReference type="AlphaFoldDB" id="A0AAN6A518"/>
<dbReference type="RefSeq" id="WP_022620799.1">
    <property type="nucleotide sequence ID" value="NZ_BIND01000004.1"/>
</dbReference>
<dbReference type="Pfam" id="PF13730">
    <property type="entry name" value="HTH_36"/>
    <property type="match status" value="1"/>
</dbReference>
<dbReference type="EMBL" id="DAEPXK010000008">
    <property type="protein sequence ID" value="HBH1541620.1"/>
    <property type="molecule type" value="Genomic_DNA"/>
</dbReference>
<gene>
    <name evidence="1" type="ORF">KRM00_001082</name>
</gene>
<organism evidence="1 2">
    <name type="scientific">Clostridioides difficile</name>
    <name type="common">Peptoclostridium difficile</name>
    <dbReference type="NCBI Taxonomy" id="1496"/>
    <lineage>
        <taxon>Bacteria</taxon>
        <taxon>Bacillati</taxon>
        <taxon>Bacillota</taxon>
        <taxon>Clostridia</taxon>
        <taxon>Peptostreptococcales</taxon>
        <taxon>Peptostreptococcaceae</taxon>
        <taxon>Clostridioides</taxon>
    </lineage>
</organism>
<evidence type="ECO:0000313" key="1">
    <source>
        <dbReference type="EMBL" id="HBH1541620.1"/>
    </source>
</evidence>
<reference evidence="1" key="1">
    <citation type="journal article" date="2018" name="Genome Biol.">
        <title>SKESA: strategic k-mer extension for scrupulous assemblies.</title>
        <authorList>
            <person name="Souvorov A."/>
            <person name="Agarwala R."/>
            <person name="Lipman D.J."/>
        </authorList>
    </citation>
    <scope>NUCLEOTIDE SEQUENCE</scope>
    <source>
        <strain evidence="1">HN1000</strain>
    </source>
</reference>